<dbReference type="RefSeq" id="WP_319954067.1">
    <property type="nucleotide sequence ID" value="NZ_JAXAVX010000004.1"/>
</dbReference>
<reference evidence="4 5" key="1">
    <citation type="submission" date="2023-11" db="EMBL/GenBank/DDBJ databases">
        <authorList>
            <person name="Xu M."/>
            <person name="Jiang T."/>
        </authorList>
    </citation>
    <scope>NUCLEOTIDE SEQUENCE [LARGE SCALE GENOMIC DNA]</scope>
    <source>
        <strain evidence="4 5">SD</strain>
    </source>
</reference>
<comment type="catalytic activity">
    <reaction evidence="1">
        <text>UDP-N-acetyl-alpha-D-muramoyl-L-alanyl-L-glutamate + ATP + H2O = UDP-N-acetyl-alpha-D-muramoyl-L-alanyl-D-glutamate + AMP + diphosphate + H(+)</text>
        <dbReference type="Rhea" id="RHEA:58812"/>
        <dbReference type="ChEBI" id="CHEBI:15377"/>
        <dbReference type="ChEBI" id="CHEBI:15378"/>
        <dbReference type="ChEBI" id="CHEBI:30616"/>
        <dbReference type="ChEBI" id="CHEBI:33019"/>
        <dbReference type="ChEBI" id="CHEBI:83900"/>
        <dbReference type="ChEBI" id="CHEBI:142725"/>
        <dbReference type="ChEBI" id="CHEBI:456215"/>
        <dbReference type="EC" id="5.1.1.23"/>
    </reaction>
</comment>
<gene>
    <name evidence="1" type="primary">murL</name>
    <name evidence="4" type="ORF">SK069_09940</name>
</gene>
<dbReference type="EMBL" id="JAXAVX010000004">
    <property type="protein sequence ID" value="MDX8151912.1"/>
    <property type="molecule type" value="Genomic_DNA"/>
</dbReference>
<dbReference type="Pfam" id="PF26299">
    <property type="entry name" value="MurL_N"/>
    <property type="match status" value="1"/>
</dbReference>
<keyword evidence="1" id="KW-0413">Isomerase</keyword>
<evidence type="ECO:0000256" key="1">
    <source>
        <dbReference type="HAMAP-Rule" id="MF_02209"/>
    </source>
</evidence>
<comment type="similarity">
    <text evidence="1">Belongs to the MurL family.</text>
</comment>
<keyword evidence="1" id="KW-0573">Peptidoglycan synthesis</keyword>
<dbReference type="InterPro" id="IPR058740">
    <property type="entry name" value="MurL_N"/>
</dbReference>
<proteinExistence type="inferred from homology"/>
<dbReference type="Proteomes" id="UP001277761">
    <property type="component" value="Unassembled WGS sequence"/>
</dbReference>
<dbReference type="InterPro" id="IPR043689">
    <property type="entry name" value="MurL"/>
</dbReference>
<evidence type="ECO:0000259" key="2">
    <source>
        <dbReference type="Pfam" id="PF26298"/>
    </source>
</evidence>
<name>A0ABU4VJ91_9ACTN</name>
<evidence type="ECO:0000313" key="5">
    <source>
        <dbReference type="Proteomes" id="UP001277761"/>
    </source>
</evidence>
<dbReference type="InterPro" id="IPR058741">
    <property type="entry name" value="MurL_C"/>
</dbReference>
<comment type="caution">
    <text evidence="4">The sequence shown here is derived from an EMBL/GenBank/DDBJ whole genome shotgun (WGS) entry which is preliminary data.</text>
</comment>
<keyword evidence="5" id="KW-1185">Reference proteome</keyword>
<keyword evidence="1" id="KW-0133">Cell shape</keyword>
<comment type="pathway">
    <text evidence="1">Cell wall biogenesis; peptidoglycan biosynthesis.</text>
</comment>
<sequence>MPETRPAAAASFDPAAFATFRFVDVAIDEASATVALRYALDDAVTFEETVSFPDVAWPQDAERRAALRRLAGLLHLLAGVSYFKTAAPPTIVLEPGAGPFGGRLTPRLRALLRDVYTLGLGEFAYVNRLDVRERGAWPAADDGGPGDVPRLAPTGRTLVPIGGGKDSVVALEVVQRAGRDAVCFSVGTAGPIVASIAASGRPHALARRTLSPTIGEVNANGALNGHVPVTAIVSTIALMAAVLHGADAVAMANERSASEGNLVWQGLEVNHQWSKGAAFEAAYREVLGEELVAGLDYRSVLRPASELAIARAFSRLERYHPVFTSCNAVFRLDPARRRSNWCGDCPKCRFVFLALAPWLDPPALRAIFGADLLDGEGGPAQDDGFADLAGLRQHKPFECVGEEAESLAAMRLIAGTGPDGAPVPGQEAVSGARSGPSPWAGHAVVARLREEHLAPLDADPAQSAALLAPFLLHAPAMAALPDDLRPAVEAVLGA</sequence>
<protein>
    <recommendedName>
        <fullName evidence="1">UDP-N-acetyl-alpha-D-muramoyl-L-alanyl-L-glutamate epimerase</fullName>
        <ecNumber evidence="1">5.1.1.23</ecNumber>
    </recommendedName>
    <alternativeName>
        <fullName evidence="1">UDP-MurNAc-L-Ala-L-Glu epimerase</fullName>
    </alternativeName>
</protein>
<dbReference type="HAMAP" id="MF_02209">
    <property type="entry name" value="MurL"/>
    <property type="match status" value="1"/>
</dbReference>
<evidence type="ECO:0000313" key="4">
    <source>
        <dbReference type="EMBL" id="MDX8151912.1"/>
    </source>
</evidence>
<keyword evidence="1" id="KW-0961">Cell wall biogenesis/degradation</keyword>
<dbReference type="Pfam" id="PF26298">
    <property type="entry name" value="MurL_epimerase_C"/>
    <property type="match status" value="1"/>
</dbReference>
<evidence type="ECO:0000259" key="3">
    <source>
        <dbReference type="Pfam" id="PF26299"/>
    </source>
</evidence>
<organism evidence="4 5">
    <name type="scientific">Patulibacter brassicae</name>
    <dbReference type="NCBI Taxonomy" id="1705717"/>
    <lineage>
        <taxon>Bacteria</taxon>
        <taxon>Bacillati</taxon>
        <taxon>Actinomycetota</taxon>
        <taxon>Thermoleophilia</taxon>
        <taxon>Solirubrobacterales</taxon>
        <taxon>Patulibacteraceae</taxon>
        <taxon>Patulibacter</taxon>
    </lineage>
</organism>
<keyword evidence="1" id="KW-0132">Cell division</keyword>
<feature type="domain" description="MurL C-terminal" evidence="2">
    <location>
        <begin position="322"/>
        <end position="414"/>
    </location>
</feature>
<accession>A0ABU4VJ91</accession>
<feature type="domain" description="MurL N-terminal" evidence="3">
    <location>
        <begin position="12"/>
        <end position="299"/>
    </location>
</feature>
<comment type="function">
    <text evidence="1">Cell wall formation. Catalyzes epimerization of the terminal L-glutamate in UDP-N-acetyl-alpha-D-muramoyl-L-alanyl-L-glutamate.</text>
</comment>
<dbReference type="EC" id="5.1.1.23" evidence="1"/>
<keyword evidence="1" id="KW-0131">Cell cycle</keyword>